<comment type="similarity">
    <text evidence="11">In the C-terminal section; belongs to the ROK (NagC/XylR) family. NanK subfamily.</text>
</comment>
<evidence type="ECO:0000256" key="6">
    <source>
        <dbReference type="ARBA" id="ARBA00023277"/>
    </source>
</evidence>
<gene>
    <name evidence="12" type="primary">nanE</name>
    <name evidence="13" type="ORF">BJF93_22765</name>
</gene>
<comment type="catalytic activity">
    <reaction evidence="7">
        <text>an N-acyl-D-mannosamine + ATP = an N-acyl-D-mannosamine 6-phosphate + ADP + H(+)</text>
        <dbReference type="Rhea" id="RHEA:23832"/>
        <dbReference type="ChEBI" id="CHEBI:15378"/>
        <dbReference type="ChEBI" id="CHEBI:16062"/>
        <dbReference type="ChEBI" id="CHEBI:30616"/>
        <dbReference type="ChEBI" id="CHEBI:57666"/>
        <dbReference type="ChEBI" id="CHEBI:456216"/>
        <dbReference type="EC" id="2.7.1.60"/>
    </reaction>
</comment>
<dbReference type="UniPathway" id="UPA00629">
    <property type="reaction ID" value="UER00682"/>
</dbReference>
<comment type="function">
    <text evidence="2 12">Converts N-acetylmannosamine-6-phosphate (ManNAc-6-P) to N-acetylglucosamine-6-phosphate (GlcNAc-6-P).</text>
</comment>
<dbReference type="InterPro" id="IPR043129">
    <property type="entry name" value="ATPase_NBD"/>
</dbReference>
<evidence type="ECO:0000256" key="5">
    <source>
        <dbReference type="ARBA" id="ARBA00023235"/>
    </source>
</evidence>
<dbReference type="PANTHER" id="PTHR36204">
    <property type="entry name" value="N-ACETYLMANNOSAMINE-6-PHOSPHATE 2-EPIMERASE-RELATED"/>
    <property type="match status" value="1"/>
</dbReference>
<sequence length="528" mass="53385">MVRKQDLENSLIVSCQPVPGGPMDTAEAVVGFARAALSAGAKALRIESVAYVRAVRAAVSAPIIGLVKRDLDDSPVRITPFRADVEGLVEAGADIIAFDATDRPRPVAVAELAEIVRAAGRLSMADCASAEDGARALVLGIDFIGTTMSGYTGGPEPVEPDLDLIQAFRAMTPYVIAEGRIRTTDQAAAAIAAGAYAVVVGSAITRTEHATSWFLDAVTGASRQRAQGDAPVLAIDLGGTKTSLALVQGGQIVASRTIPTDRSAGPDAWLDRAAAEAATLGASPAAVGLAVTGFVDGGRWSAMNPATLGIPEAYPLVDAASARFGVPVLAVNDAQAAAWGEFRLGAGQADRSSNGRAQETSGIDLLFLTISTGIGGGIIAGGRLLTGLSGHFGIFGLGSGGAQPLEDMVSGGFIAAEALRAGHALNAAGVFAAAENGAGWAEAIVSDSAERAALLLSDLHLALDPALIVIGGGIGLAPGYLDRLRQRLSVKPTRLTPRLAPARLGPHAGLIGVAALAGKRLGEAKASA</sequence>
<evidence type="ECO:0000256" key="11">
    <source>
        <dbReference type="ARBA" id="ARBA00061385"/>
    </source>
</evidence>
<dbReference type="SUPFAM" id="SSF53067">
    <property type="entry name" value="Actin-like ATPase domain"/>
    <property type="match status" value="1"/>
</dbReference>
<dbReference type="InterPro" id="IPR000600">
    <property type="entry name" value="ROK"/>
</dbReference>
<dbReference type="Gene3D" id="3.30.420.40">
    <property type="match status" value="2"/>
</dbReference>
<dbReference type="InterPro" id="IPR013785">
    <property type="entry name" value="Aldolase_TIM"/>
</dbReference>
<keyword evidence="5 12" id="KW-0413">Isomerase</keyword>
<evidence type="ECO:0000256" key="2">
    <source>
        <dbReference type="ARBA" id="ARBA00002147"/>
    </source>
</evidence>
<dbReference type="GO" id="GO:0019262">
    <property type="term" value="P:N-acetylneuraminate catabolic process"/>
    <property type="evidence" value="ECO:0007669"/>
    <property type="project" value="UniProtKB-UniRule"/>
</dbReference>
<dbReference type="InterPro" id="IPR011060">
    <property type="entry name" value="RibuloseP-bd_barrel"/>
</dbReference>
<accession>A0A1Q9ATT3</accession>
<comment type="similarity">
    <text evidence="12">Belongs to the NanE family.</text>
</comment>
<name>A0A1Q9ATT3_9HYPH</name>
<keyword evidence="4 13" id="KW-0808">Transferase</keyword>
<evidence type="ECO:0000256" key="8">
    <source>
        <dbReference type="ARBA" id="ARBA00053450"/>
    </source>
</evidence>
<dbReference type="Proteomes" id="UP000186364">
    <property type="component" value="Unassembled WGS sequence"/>
</dbReference>
<dbReference type="PANTHER" id="PTHR36204:SF1">
    <property type="entry name" value="N-ACETYLMANNOSAMINE-6-PHOSPHATE 2-EPIMERASE-RELATED"/>
    <property type="match status" value="1"/>
</dbReference>
<evidence type="ECO:0000256" key="3">
    <source>
        <dbReference type="ARBA" id="ARBA00005081"/>
    </source>
</evidence>
<organism evidence="13 14">
    <name type="scientific">Xaviernesmea oryzae</name>
    <dbReference type="NCBI Taxonomy" id="464029"/>
    <lineage>
        <taxon>Bacteria</taxon>
        <taxon>Pseudomonadati</taxon>
        <taxon>Pseudomonadota</taxon>
        <taxon>Alphaproteobacteria</taxon>
        <taxon>Hyphomicrobiales</taxon>
        <taxon>Rhizobiaceae</taxon>
        <taxon>Rhizobium/Agrobacterium group</taxon>
        <taxon>Xaviernesmea</taxon>
    </lineage>
</organism>
<comment type="function">
    <text evidence="8">Catalyzes the phosphorylation of N-acetylmannosamine (ManNAc) to ManNAc-6-P.</text>
</comment>
<comment type="pathway">
    <text evidence="3 12">Amino-sugar metabolism; N-acetylneuraminate degradation; D-fructose 6-phosphate from N-acetylneuraminate: step 3/5.</text>
</comment>
<dbReference type="InterPro" id="IPR007260">
    <property type="entry name" value="NanE"/>
</dbReference>
<comment type="pathway">
    <text evidence="9">Amino-sugar metabolism; N-acetylneuraminate degradation; D-fructose 6-phosphate from N-acetylneuraminate: step 2/5.</text>
</comment>
<dbReference type="NCBIfam" id="NF002231">
    <property type="entry name" value="PRK01130.1"/>
    <property type="match status" value="1"/>
</dbReference>
<evidence type="ECO:0000256" key="1">
    <source>
        <dbReference type="ARBA" id="ARBA00000056"/>
    </source>
</evidence>
<comment type="similarity">
    <text evidence="10">In the N-terminal section; belongs to the NanE family.</text>
</comment>
<dbReference type="Pfam" id="PF04131">
    <property type="entry name" value="NanE"/>
    <property type="match status" value="1"/>
</dbReference>
<dbReference type="Pfam" id="PF00480">
    <property type="entry name" value="ROK"/>
    <property type="match status" value="1"/>
</dbReference>
<comment type="caution">
    <text evidence="13">The sequence shown here is derived from an EMBL/GenBank/DDBJ whole genome shotgun (WGS) entry which is preliminary data.</text>
</comment>
<reference evidence="13 14" key="1">
    <citation type="submission" date="2016-09" db="EMBL/GenBank/DDBJ databases">
        <title>Rhizobium sp. nov., a novel species isolated from the rice rhizosphere.</title>
        <authorList>
            <person name="Zhao J."/>
            <person name="Zhang X."/>
        </authorList>
    </citation>
    <scope>NUCLEOTIDE SEQUENCE [LARGE SCALE GENOMIC DNA]</scope>
    <source>
        <strain evidence="13 14">1.7048</strain>
    </source>
</reference>
<dbReference type="GO" id="GO:0009384">
    <property type="term" value="F:N-acylmannosamine kinase activity"/>
    <property type="evidence" value="ECO:0007669"/>
    <property type="project" value="UniProtKB-EC"/>
</dbReference>
<comment type="catalytic activity">
    <reaction evidence="1 12">
        <text>an N-acyl-D-glucosamine 6-phosphate = an N-acyl-D-mannosamine 6-phosphate</text>
        <dbReference type="Rhea" id="RHEA:23932"/>
        <dbReference type="ChEBI" id="CHEBI:57599"/>
        <dbReference type="ChEBI" id="CHEBI:57666"/>
        <dbReference type="EC" id="5.1.3.9"/>
    </reaction>
</comment>
<evidence type="ECO:0000256" key="12">
    <source>
        <dbReference type="HAMAP-Rule" id="MF_01235"/>
    </source>
</evidence>
<dbReference type="EMBL" id="MKIP01000054">
    <property type="protein sequence ID" value="OLP58860.1"/>
    <property type="molecule type" value="Genomic_DNA"/>
</dbReference>
<protein>
    <recommendedName>
        <fullName evidence="12">Putative N-acetylmannosamine-6-phosphate 2-epimerase</fullName>
        <ecNumber evidence="12">5.1.3.9</ecNumber>
    </recommendedName>
    <alternativeName>
        <fullName evidence="12">ManNAc-6-P epimerase</fullName>
    </alternativeName>
</protein>
<dbReference type="FunFam" id="3.20.20.70:FF:000035">
    <property type="entry name" value="Putative N-acetylmannosamine-6-phosphate 2-epimerase"/>
    <property type="match status" value="1"/>
</dbReference>
<evidence type="ECO:0000256" key="9">
    <source>
        <dbReference type="ARBA" id="ARBA00060606"/>
    </source>
</evidence>
<dbReference type="HAMAP" id="MF_01235">
    <property type="entry name" value="ManNAc6P_epimer"/>
    <property type="match status" value="1"/>
</dbReference>
<dbReference type="GO" id="GO:0047465">
    <property type="term" value="F:N-acylglucosamine-6-phosphate 2-epimerase activity"/>
    <property type="evidence" value="ECO:0007669"/>
    <property type="project" value="UniProtKB-EC"/>
</dbReference>
<dbReference type="GO" id="GO:0006053">
    <property type="term" value="P:N-acetylmannosamine catabolic process"/>
    <property type="evidence" value="ECO:0007669"/>
    <property type="project" value="TreeGrafter"/>
</dbReference>
<dbReference type="RefSeq" id="WP_075628691.1">
    <property type="nucleotide sequence ID" value="NZ_FOAM01000017.1"/>
</dbReference>
<evidence type="ECO:0000313" key="13">
    <source>
        <dbReference type="EMBL" id="OLP58860.1"/>
    </source>
</evidence>
<evidence type="ECO:0000256" key="10">
    <source>
        <dbReference type="ARBA" id="ARBA00061354"/>
    </source>
</evidence>
<keyword evidence="4 13" id="KW-0418">Kinase</keyword>
<evidence type="ECO:0000256" key="4">
    <source>
        <dbReference type="ARBA" id="ARBA00022777"/>
    </source>
</evidence>
<keyword evidence="6 12" id="KW-0119">Carbohydrate metabolism</keyword>
<dbReference type="GO" id="GO:0005829">
    <property type="term" value="C:cytosol"/>
    <property type="evidence" value="ECO:0007669"/>
    <property type="project" value="TreeGrafter"/>
</dbReference>
<dbReference type="SUPFAM" id="SSF51366">
    <property type="entry name" value="Ribulose-phoshate binding barrel"/>
    <property type="match status" value="1"/>
</dbReference>
<dbReference type="AlphaFoldDB" id="A0A1Q9ATT3"/>
<proteinExistence type="inferred from homology"/>
<dbReference type="EC" id="5.1.3.9" evidence="12"/>
<keyword evidence="14" id="KW-1185">Reference proteome</keyword>
<evidence type="ECO:0000256" key="7">
    <source>
        <dbReference type="ARBA" id="ARBA00050815"/>
    </source>
</evidence>
<dbReference type="Gene3D" id="3.20.20.70">
    <property type="entry name" value="Aldolase class I"/>
    <property type="match status" value="1"/>
</dbReference>
<evidence type="ECO:0000313" key="14">
    <source>
        <dbReference type="Proteomes" id="UP000186364"/>
    </source>
</evidence>